<name>A0ABV3SNJ6_9HYPH</name>
<protein>
    <submittedName>
        <fullName evidence="2">Transcriptional regulator</fullName>
    </submittedName>
</protein>
<keyword evidence="3" id="KW-1185">Reference proteome</keyword>
<feature type="region of interest" description="Disordered" evidence="1">
    <location>
        <begin position="39"/>
        <end position="58"/>
    </location>
</feature>
<accession>A0ABV3SNJ6</accession>
<gene>
    <name evidence="2" type="ORF">ABGN05_22150</name>
</gene>
<comment type="caution">
    <text evidence="2">The sequence shown here is derived from an EMBL/GenBank/DDBJ whole genome shotgun (WGS) entry which is preliminary data.</text>
</comment>
<evidence type="ECO:0000313" key="2">
    <source>
        <dbReference type="EMBL" id="MEX0408367.1"/>
    </source>
</evidence>
<reference evidence="2 3" key="1">
    <citation type="submission" date="2024-05" db="EMBL/GenBank/DDBJ databases">
        <authorList>
            <person name="Jiang F."/>
        </authorList>
    </citation>
    <scope>NUCLEOTIDE SEQUENCE [LARGE SCALE GENOMIC DNA]</scope>
    <source>
        <strain evidence="2 3">LZ166</strain>
    </source>
</reference>
<dbReference type="Proteomes" id="UP001556692">
    <property type="component" value="Unassembled WGS sequence"/>
</dbReference>
<dbReference type="RefSeq" id="WP_367956234.1">
    <property type="nucleotide sequence ID" value="NZ_JBDPGJ010000005.1"/>
</dbReference>
<dbReference type="EMBL" id="JBDPGJ010000005">
    <property type="protein sequence ID" value="MEX0408367.1"/>
    <property type="molecule type" value="Genomic_DNA"/>
</dbReference>
<evidence type="ECO:0000256" key="1">
    <source>
        <dbReference type="SAM" id="MobiDB-lite"/>
    </source>
</evidence>
<proteinExistence type="predicted"/>
<evidence type="ECO:0000313" key="3">
    <source>
        <dbReference type="Proteomes" id="UP001556692"/>
    </source>
</evidence>
<organism evidence="2 3">
    <name type="scientific">Aquibium pacificus</name>
    <dbReference type="NCBI Taxonomy" id="3153579"/>
    <lineage>
        <taxon>Bacteria</taxon>
        <taxon>Pseudomonadati</taxon>
        <taxon>Pseudomonadota</taxon>
        <taxon>Alphaproteobacteria</taxon>
        <taxon>Hyphomicrobiales</taxon>
        <taxon>Phyllobacteriaceae</taxon>
        <taxon>Aquibium</taxon>
    </lineage>
</organism>
<sequence>MKPTPMQAERDRATAGHLTQKFRAIGPAAILAALVCARRKSAQTQAEPAPEVRPAEAA</sequence>